<gene>
    <name evidence="5" type="ORF">OCTVUL_1B016206</name>
</gene>
<organism evidence="5 6">
    <name type="scientific">Octopus vulgaris</name>
    <name type="common">Common octopus</name>
    <dbReference type="NCBI Taxonomy" id="6645"/>
    <lineage>
        <taxon>Eukaryota</taxon>
        <taxon>Metazoa</taxon>
        <taxon>Spiralia</taxon>
        <taxon>Lophotrochozoa</taxon>
        <taxon>Mollusca</taxon>
        <taxon>Cephalopoda</taxon>
        <taxon>Coleoidea</taxon>
        <taxon>Octopodiformes</taxon>
        <taxon>Octopoda</taxon>
        <taxon>Incirrata</taxon>
        <taxon>Octopodidae</taxon>
        <taxon>Octopus</taxon>
    </lineage>
</organism>
<reference evidence="5" key="1">
    <citation type="submission" date="2023-08" db="EMBL/GenBank/DDBJ databases">
        <authorList>
            <person name="Alioto T."/>
            <person name="Alioto T."/>
            <person name="Gomez Garrido J."/>
        </authorList>
    </citation>
    <scope>NUCLEOTIDE SEQUENCE</scope>
</reference>
<keyword evidence="4" id="KW-0472">Membrane</keyword>
<dbReference type="Gene3D" id="4.10.400.10">
    <property type="entry name" value="Low-density Lipoprotein Receptor"/>
    <property type="match status" value="1"/>
</dbReference>
<dbReference type="EMBL" id="OX597814">
    <property type="protein sequence ID" value="CAI9715425.1"/>
    <property type="molecule type" value="Genomic_DNA"/>
</dbReference>
<comment type="caution">
    <text evidence="2">Lacks conserved residue(s) required for the propagation of feature annotation.</text>
</comment>
<keyword evidence="6" id="KW-1185">Reference proteome</keyword>
<feature type="compositionally biased region" description="Gly residues" evidence="3">
    <location>
        <begin position="267"/>
        <end position="283"/>
    </location>
</feature>
<keyword evidence="1 2" id="KW-1015">Disulfide bond</keyword>
<dbReference type="InterPro" id="IPR036055">
    <property type="entry name" value="LDL_receptor-like_sf"/>
</dbReference>
<evidence type="ECO:0000256" key="1">
    <source>
        <dbReference type="ARBA" id="ARBA00023157"/>
    </source>
</evidence>
<sequence length="355" mass="38289">MCCMTNKGNNERTPLKTTVPAKAEDKANKPNAFVSLFAVIQITVCSSDVTGTIQHRLKRNTTDNNQVILRIAQPPHRQIKCIYPEVPCSDSRRCYHSIYERCNGEEDCYDGSDEFGCRTPENEIDEQKERPPRRKDNFPELFRKLVIGVMVILVLLGVLACVCHFQKYTMRAVSWDSDSLDSVSSFSAQPEPQDTTGGNAICLTDFSFQKPAEELSTMTTLDPFPPSEVSGATGGSSFMMQSPQTSTSALECVSWAEIHPPPPGSSGATGGVSGASGGGGGGATASNTLSPTSALGQQRVDTWGVLQPTVLPSSPPALPVVPPRPSTSPVIISSTSDLPTYEEVMTRRRRGDAEL</sequence>
<evidence type="ECO:0000313" key="5">
    <source>
        <dbReference type="EMBL" id="CAI9715425.1"/>
    </source>
</evidence>
<evidence type="ECO:0000256" key="3">
    <source>
        <dbReference type="SAM" id="MobiDB-lite"/>
    </source>
</evidence>
<evidence type="ECO:0000313" key="6">
    <source>
        <dbReference type="Proteomes" id="UP001162480"/>
    </source>
</evidence>
<feature type="compositionally biased region" description="Low complexity" evidence="3">
    <location>
        <begin position="327"/>
        <end position="336"/>
    </location>
</feature>
<feature type="disulfide bond" evidence="2">
    <location>
        <begin position="102"/>
        <end position="117"/>
    </location>
</feature>
<feature type="region of interest" description="Disordered" evidence="3">
    <location>
        <begin position="313"/>
        <end position="337"/>
    </location>
</feature>
<name>A0AA36AFX9_OCTVU</name>
<keyword evidence="4" id="KW-1133">Transmembrane helix</keyword>
<proteinExistence type="predicted"/>
<accession>A0AA36AFX9</accession>
<dbReference type="SMART" id="SM00192">
    <property type="entry name" value="LDLa"/>
    <property type="match status" value="1"/>
</dbReference>
<feature type="region of interest" description="Disordered" evidence="3">
    <location>
        <begin position="259"/>
        <end position="291"/>
    </location>
</feature>
<dbReference type="PROSITE" id="PS50068">
    <property type="entry name" value="LDLRA_2"/>
    <property type="match status" value="1"/>
</dbReference>
<feature type="compositionally biased region" description="Pro residues" evidence="3">
    <location>
        <begin position="313"/>
        <end position="326"/>
    </location>
</feature>
<dbReference type="InterPro" id="IPR002172">
    <property type="entry name" value="LDrepeatLR_classA_rpt"/>
</dbReference>
<evidence type="ECO:0000256" key="4">
    <source>
        <dbReference type="SAM" id="Phobius"/>
    </source>
</evidence>
<dbReference type="SUPFAM" id="SSF57424">
    <property type="entry name" value="LDL receptor-like module"/>
    <property type="match status" value="1"/>
</dbReference>
<keyword evidence="4" id="KW-0812">Transmembrane</keyword>
<feature type="transmembrane region" description="Helical" evidence="4">
    <location>
        <begin position="145"/>
        <end position="165"/>
    </location>
</feature>
<dbReference type="Proteomes" id="UP001162480">
    <property type="component" value="Chromosome 1"/>
</dbReference>
<evidence type="ECO:0000256" key="2">
    <source>
        <dbReference type="PROSITE-ProRule" id="PRU00124"/>
    </source>
</evidence>
<dbReference type="AlphaFoldDB" id="A0AA36AFX9"/>
<protein>
    <submittedName>
        <fullName evidence="5">XP_029635779.1uncharacterized protein LOC115211044</fullName>
    </submittedName>
</protein>
<dbReference type="CDD" id="cd00112">
    <property type="entry name" value="LDLa"/>
    <property type="match status" value="1"/>
</dbReference>